<evidence type="ECO:0000313" key="3">
    <source>
        <dbReference type="Proteomes" id="UP000432048"/>
    </source>
</evidence>
<feature type="region of interest" description="Disordered" evidence="1">
    <location>
        <begin position="44"/>
        <end position="69"/>
    </location>
</feature>
<dbReference type="EMBL" id="VOIX01000005">
    <property type="protein sequence ID" value="MRJ21314.1"/>
    <property type="molecule type" value="Genomic_DNA"/>
</dbReference>
<evidence type="ECO:0000256" key="1">
    <source>
        <dbReference type="SAM" id="MobiDB-lite"/>
    </source>
</evidence>
<protein>
    <submittedName>
        <fullName evidence="2">Uncharacterized protein</fullName>
    </submittedName>
</protein>
<reference evidence="2 3" key="1">
    <citation type="submission" date="2019-08" db="EMBL/GenBank/DDBJ databases">
        <title>Pseudomonas haemolytica sp. nov. isolated from raw milk and skim milk concentrate.</title>
        <authorList>
            <person name="Hofmann K."/>
            <person name="Huptas C."/>
            <person name="Doll E."/>
            <person name="Scherer S."/>
            <person name="Wenning M."/>
        </authorList>
    </citation>
    <scope>NUCLEOTIDE SEQUENCE [LARGE SCALE GENOMIC DNA]</scope>
    <source>
        <strain evidence="2 3">DSM 108988</strain>
    </source>
</reference>
<feature type="compositionally biased region" description="Polar residues" evidence="1">
    <location>
        <begin position="59"/>
        <end position="69"/>
    </location>
</feature>
<comment type="caution">
    <text evidence="2">The sequence shown here is derived from an EMBL/GenBank/DDBJ whole genome shotgun (WGS) entry which is preliminary data.</text>
</comment>
<sequence length="69" mass="7714">MWERACSRMRSVSHRGCRLIYRIREQARSHTLICCGLKSWPGSTGVRATPPWPAMPKRTGSTTMPAPGS</sequence>
<proteinExistence type="predicted"/>
<dbReference type="AlphaFoldDB" id="A0A646NZI2"/>
<name>A0A646NZI2_9PSED</name>
<gene>
    <name evidence="2" type="ORF">FRT60_13380</name>
</gene>
<evidence type="ECO:0000313" key="2">
    <source>
        <dbReference type="EMBL" id="MRJ21314.1"/>
    </source>
</evidence>
<organism evidence="2 3">
    <name type="scientific">Pseudomonas haemolytica</name>
    <dbReference type="NCBI Taxonomy" id="2600065"/>
    <lineage>
        <taxon>Bacteria</taxon>
        <taxon>Pseudomonadati</taxon>
        <taxon>Pseudomonadota</taxon>
        <taxon>Gammaproteobacteria</taxon>
        <taxon>Pseudomonadales</taxon>
        <taxon>Pseudomonadaceae</taxon>
        <taxon>Pseudomonas</taxon>
    </lineage>
</organism>
<accession>A0A646NZI2</accession>
<dbReference type="Proteomes" id="UP000432048">
    <property type="component" value="Unassembled WGS sequence"/>
</dbReference>